<protein>
    <submittedName>
        <fullName evidence="2">Uncharacterized protein</fullName>
    </submittedName>
</protein>
<dbReference type="AlphaFoldDB" id="A0AAD5UH50"/>
<reference evidence="2" key="1">
    <citation type="submission" date="2020-05" db="EMBL/GenBank/DDBJ databases">
        <title>Phylogenomic resolution of chytrid fungi.</title>
        <authorList>
            <person name="Stajich J.E."/>
            <person name="Amses K."/>
            <person name="Simmons R."/>
            <person name="Seto K."/>
            <person name="Myers J."/>
            <person name="Bonds A."/>
            <person name="Quandt C.A."/>
            <person name="Barry K."/>
            <person name="Liu P."/>
            <person name="Grigoriev I."/>
            <person name="Longcore J.E."/>
            <person name="James T.Y."/>
        </authorList>
    </citation>
    <scope>NUCLEOTIDE SEQUENCE</scope>
    <source>
        <strain evidence="2">PLAUS21</strain>
    </source>
</reference>
<proteinExistence type="predicted"/>
<evidence type="ECO:0000256" key="1">
    <source>
        <dbReference type="SAM" id="Phobius"/>
    </source>
</evidence>
<dbReference type="EMBL" id="JADGKB010000037">
    <property type="protein sequence ID" value="KAJ3257545.1"/>
    <property type="molecule type" value="Genomic_DNA"/>
</dbReference>
<feature type="transmembrane region" description="Helical" evidence="1">
    <location>
        <begin position="85"/>
        <end position="108"/>
    </location>
</feature>
<comment type="caution">
    <text evidence="2">The sequence shown here is derived from an EMBL/GenBank/DDBJ whole genome shotgun (WGS) entry which is preliminary data.</text>
</comment>
<keyword evidence="1" id="KW-1133">Transmembrane helix</keyword>
<sequence>MEGTHQAVTTLSAQVSKFKYYENYFPQMVQFISREDYQLIIEHLNVAARKAPIPGTRFLYFLCIILFFGIHLFLGLSPIGYSANFALFAIPFAFICISTFSIALYRYLALKAVDDALRTTVGKLNTTLTSKKLWLEYKKVLVSGGLSKTYRYDVNIYHLPDTHQHVVDMDGALGLQPFKMAT</sequence>
<keyword evidence="3" id="KW-1185">Reference proteome</keyword>
<keyword evidence="1" id="KW-0812">Transmembrane</keyword>
<evidence type="ECO:0000313" key="3">
    <source>
        <dbReference type="Proteomes" id="UP001210925"/>
    </source>
</evidence>
<dbReference type="Proteomes" id="UP001210925">
    <property type="component" value="Unassembled WGS sequence"/>
</dbReference>
<gene>
    <name evidence="2" type="ORF">HK103_004454</name>
</gene>
<keyword evidence="1" id="KW-0472">Membrane</keyword>
<feature type="transmembrane region" description="Helical" evidence="1">
    <location>
        <begin position="58"/>
        <end position="79"/>
    </location>
</feature>
<organism evidence="2 3">
    <name type="scientific">Boothiomyces macroporosus</name>
    <dbReference type="NCBI Taxonomy" id="261099"/>
    <lineage>
        <taxon>Eukaryota</taxon>
        <taxon>Fungi</taxon>
        <taxon>Fungi incertae sedis</taxon>
        <taxon>Chytridiomycota</taxon>
        <taxon>Chytridiomycota incertae sedis</taxon>
        <taxon>Chytridiomycetes</taxon>
        <taxon>Rhizophydiales</taxon>
        <taxon>Terramycetaceae</taxon>
        <taxon>Boothiomyces</taxon>
    </lineage>
</organism>
<name>A0AAD5UH50_9FUNG</name>
<evidence type="ECO:0000313" key="2">
    <source>
        <dbReference type="EMBL" id="KAJ3257545.1"/>
    </source>
</evidence>
<accession>A0AAD5UH50</accession>